<feature type="region of interest" description="Disordered" evidence="1">
    <location>
        <begin position="59"/>
        <end position="96"/>
    </location>
</feature>
<keyword evidence="4" id="KW-1185">Reference proteome</keyword>
<accession>A0AAF0Y847</accession>
<name>A0AAF0Y847_9TREE</name>
<evidence type="ECO:0000313" key="4">
    <source>
        <dbReference type="Proteomes" id="UP000827549"/>
    </source>
</evidence>
<evidence type="ECO:0000313" key="3">
    <source>
        <dbReference type="EMBL" id="WOO78623.1"/>
    </source>
</evidence>
<reference evidence="3" key="1">
    <citation type="submission" date="2023-10" db="EMBL/GenBank/DDBJ databases">
        <authorList>
            <person name="Noh H."/>
        </authorList>
    </citation>
    <scope>NUCLEOTIDE SEQUENCE</scope>
    <source>
        <strain evidence="3">DUCC4014</strain>
    </source>
</reference>
<dbReference type="EMBL" id="CP086715">
    <property type="protein sequence ID" value="WOO78623.1"/>
    <property type="molecule type" value="Genomic_DNA"/>
</dbReference>
<dbReference type="GeneID" id="87805415"/>
<dbReference type="RefSeq" id="XP_062624655.1">
    <property type="nucleotide sequence ID" value="XM_062768671.1"/>
</dbReference>
<feature type="compositionally biased region" description="Low complexity" evidence="1">
    <location>
        <begin position="84"/>
        <end position="96"/>
    </location>
</feature>
<feature type="signal peptide" evidence="2">
    <location>
        <begin position="1"/>
        <end position="20"/>
    </location>
</feature>
<proteinExistence type="predicted"/>
<feature type="compositionally biased region" description="Basic residues" evidence="1">
    <location>
        <begin position="70"/>
        <end position="83"/>
    </location>
</feature>
<gene>
    <name evidence="3" type="ORF">LOC62_02G002167</name>
</gene>
<feature type="compositionally biased region" description="Low complexity" evidence="1">
    <location>
        <begin position="114"/>
        <end position="135"/>
    </location>
</feature>
<keyword evidence="2" id="KW-0732">Signal</keyword>
<evidence type="ECO:0000256" key="2">
    <source>
        <dbReference type="SAM" id="SignalP"/>
    </source>
</evidence>
<sequence length="260" mass="27437">MFAVVVFAGLIYALLDLARAALVLSLDEQIFTGQPLFDFIETIVGFDYVAAVVLALTPPVSSRSSSPRTSPRRRSSSSSRRRWTGSTRHSSVIRSCRSSAISSRHWAASSRRARVSSASPLPSGASPPASPTDSPTFFVGGTRLQPMATVAALSSGGITRASPPAGPRELLLACSARPARSFEERQRGPEPLHSAVMLGAVLKVSLGKEGTNRAVDPFAFDTDAGFIAVAFDGAKVTQKEVDTILPPHIAAALAASEELY</sequence>
<feature type="chain" id="PRO_5041961551" evidence="2">
    <location>
        <begin position="21"/>
        <end position="260"/>
    </location>
</feature>
<feature type="region of interest" description="Disordered" evidence="1">
    <location>
        <begin position="114"/>
        <end position="140"/>
    </location>
</feature>
<dbReference type="AlphaFoldDB" id="A0AAF0Y847"/>
<evidence type="ECO:0000256" key="1">
    <source>
        <dbReference type="SAM" id="MobiDB-lite"/>
    </source>
</evidence>
<dbReference type="Proteomes" id="UP000827549">
    <property type="component" value="Chromosome 2"/>
</dbReference>
<organism evidence="3 4">
    <name type="scientific">Vanrija pseudolonga</name>
    <dbReference type="NCBI Taxonomy" id="143232"/>
    <lineage>
        <taxon>Eukaryota</taxon>
        <taxon>Fungi</taxon>
        <taxon>Dikarya</taxon>
        <taxon>Basidiomycota</taxon>
        <taxon>Agaricomycotina</taxon>
        <taxon>Tremellomycetes</taxon>
        <taxon>Trichosporonales</taxon>
        <taxon>Trichosporonaceae</taxon>
        <taxon>Vanrija</taxon>
    </lineage>
</organism>
<protein>
    <submittedName>
        <fullName evidence="3">Uncharacterized protein</fullName>
    </submittedName>
</protein>
<feature type="compositionally biased region" description="Low complexity" evidence="1">
    <location>
        <begin position="59"/>
        <end position="69"/>
    </location>
</feature>